<evidence type="ECO:0000256" key="11">
    <source>
        <dbReference type="ARBA" id="ARBA00022741"/>
    </source>
</evidence>
<dbReference type="EMBL" id="NJES01000058">
    <property type="protein sequence ID" value="PHH79059.1"/>
    <property type="molecule type" value="Genomic_DNA"/>
</dbReference>
<evidence type="ECO:0000256" key="9">
    <source>
        <dbReference type="ARBA" id="ARBA00022679"/>
    </source>
</evidence>
<keyword evidence="10" id="KW-0548">Nucleotidyltransferase</keyword>
<feature type="compositionally biased region" description="Low complexity" evidence="25">
    <location>
        <begin position="436"/>
        <end position="446"/>
    </location>
</feature>
<evidence type="ECO:0000256" key="19">
    <source>
        <dbReference type="ARBA" id="ARBA00023242"/>
    </source>
</evidence>
<dbReference type="GO" id="GO:0005524">
    <property type="term" value="F:ATP binding"/>
    <property type="evidence" value="ECO:0007669"/>
    <property type="project" value="InterPro"/>
</dbReference>
<dbReference type="SMART" id="SM00312">
    <property type="entry name" value="PX"/>
    <property type="match status" value="1"/>
</dbReference>
<dbReference type="InterPro" id="IPR013846">
    <property type="entry name" value="mRNA_cap_enzyme_C"/>
</dbReference>
<evidence type="ECO:0000313" key="28">
    <source>
        <dbReference type="EMBL" id="PHH79059.1"/>
    </source>
</evidence>
<dbReference type="InterPro" id="IPR001683">
    <property type="entry name" value="PX_dom"/>
</dbReference>
<reference evidence="28 29" key="1">
    <citation type="submission" date="2017-06" db="EMBL/GenBank/DDBJ databases">
        <title>Ant-infecting Ophiocordyceps genomes reveal a high diversity of potential behavioral manipulation genes and a possible major role for enterotoxins.</title>
        <authorList>
            <person name="De Bekker C."/>
            <person name="Evans H.C."/>
            <person name="Brachmann A."/>
            <person name="Hughes D.P."/>
        </authorList>
    </citation>
    <scope>NUCLEOTIDE SEQUENCE [LARGE SCALE GENOMIC DNA]</scope>
    <source>
        <strain evidence="28 29">Map16</strain>
    </source>
</reference>
<evidence type="ECO:0000256" key="4">
    <source>
        <dbReference type="ARBA" id="ARBA00010883"/>
    </source>
</evidence>
<keyword evidence="8" id="KW-0507">mRNA processing</keyword>
<evidence type="ECO:0000256" key="26">
    <source>
        <dbReference type="SAM" id="Phobius"/>
    </source>
</evidence>
<keyword evidence="16" id="KW-0446">Lipid-binding</keyword>
<feature type="region of interest" description="Disordered" evidence="25">
    <location>
        <begin position="1"/>
        <end position="82"/>
    </location>
</feature>
<dbReference type="GO" id="GO:0006370">
    <property type="term" value="P:7-methylguanosine mRNA capping"/>
    <property type="evidence" value="ECO:0007669"/>
    <property type="project" value="UniProtKB-KW"/>
</dbReference>
<keyword evidence="26" id="KW-1133">Transmembrane helix</keyword>
<evidence type="ECO:0000256" key="2">
    <source>
        <dbReference type="ARBA" id="ARBA00004481"/>
    </source>
</evidence>
<feature type="transmembrane region" description="Helical" evidence="26">
    <location>
        <begin position="1059"/>
        <end position="1080"/>
    </location>
</feature>
<dbReference type="GO" id="GO:0010008">
    <property type="term" value="C:endosome membrane"/>
    <property type="evidence" value="ECO:0007669"/>
    <property type="project" value="UniProtKB-SubCell"/>
</dbReference>
<evidence type="ECO:0000256" key="25">
    <source>
        <dbReference type="SAM" id="MobiDB-lite"/>
    </source>
</evidence>
<dbReference type="CDD" id="cd07895">
    <property type="entry name" value="Adenylation_mRNA_capping"/>
    <property type="match status" value="1"/>
</dbReference>
<keyword evidence="14" id="KW-0072">Autophagy</keyword>
<dbReference type="OrthoDB" id="289314at2759"/>
<organism evidence="28 29">
    <name type="scientific">Ophiocordyceps camponoti-rufipedis</name>
    <dbReference type="NCBI Taxonomy" id="2004952"/>
    <lineage>
        <taxon>Eukaryota</taxon>
        <taxon>Fungi</taxon>
        <taxon>Dikarya</taxon>
        <taxon>Ascomycota</taxon>
        <taxon>Pezizomycotina</taxon>
        <taxon>Sordariomycetes</taxon>
        <taxon>Hypocreomycetidae</taxon>
        <taxon>Hypocreales</taxon>
        <taxon>Ophiocordycipitaceae</taxon>
        <taxon>Ophiocordyceps</taxon>
    </lineage>
</organism>
<feature type="domain" description="PX" evidence="27">
    <location>
        <begin position="90"/>
        <end position="210"/>
    </location>
</feature>
<evidence type="ECO:0000256" key="20">
    <source>
        <dbReference type="ARBA" id="ARBA00029909"/>
    </source>
</evidence>
<dbReference type="SUPFAM" id="SSF50249">
    <property type="entry name" value="Nucleic acid-binding proteins"/>
    <property type="match status" value="1"/>
</dbReference>
<evidence type="ECO:0000256" key="23">
    <source>
        <dbReference type="ARBA" id="ARBA00047082"/>
    </source>
</evidence>
<dbReference type="Proteomes" id="UP000226431">
    <property type="component" value="Unassembled WGS sequence"/>
</dbReference>
<dbReference type="FunFam" id="2.40.50.140:FF:000275">
    <property type="entry name" value="mRNA-capping enzyme subunit alpha"/>
    <property type="match status" value="1"/>
</dbReference>
<feature type="transmembrane region" description="Helical" evidence="26">
    <location>
        <begin position="1511"/>
        <end position="1528"/>
    </location>
</feature>
<keyword evidence="13" id="KW-0653">Protein transport</keyword>
<keyword evidence="26" id="KW-0812">Transmembrane</keyword>
<evidence type="ECO:0000256" key="21">
    <source>
        <dbReference type="ARBA" id="ARBA00030702"/>
    </source>
</evidence>
<keyword evidence="7" id="KW-0813">Transport</keyword>
<keyword evidence="18 26" id="KW-0472">Membrane</keyword>
<dbReference type="CDD" id="cd06867">
    <property type="entry name" value="PX_SNX41_42"/>
    <property type="match status" value="1"/>
</dbReference>
<dbReference type="GO" id="GO:0042147">
    <property type="term" value="P:retrograde transport, endosome to Golgi"/>
    <property type="evidence" value="ECO:0007669"/>
    <property type="project" value="InterPro"/>
</dbReference>
<dbReference type="PANTHER" id="PTHR46979">
    <property type="entry name" value="SORTING NEXIN-41"/>
    <property type="match status" value="1"/>
</dbReference>
<evidence type="ECO:0000256" key="8">
    <source>
        <dbReference type="ARBA" id="ARBA00022664"/>
    </source>
</evidence>
<dbReference type="SUPFAM" id="SSF64268">
    <property type="entry name" value="PX domain"/>
    <property type="match status" value="1"/>
</dbReference>
<keyword evidence="15" id="KW-0506">mRNA capping</keyword>
<keyword evidence="29" id="KW-1185">Reference proteome</keyword>
<evidence type="ECO:0000256" key="6">
    <source>
        <dbReference type="ARBA" id="ARBA00019171"/>
    </source>
</evidence>
<evidence type="ECO:0000256" key="15">
    <source>
        <dbReference type="ARBA" id="ARBA00023042"/>
    </source>
</evidence>
<evidence type="ECO:0000256" key="16">
    <source>
        <dbReference type="ARBA" id="ARBA00023121"/>
    </source>
</evidence>
<dbReference type="InterPro" id="IPR001339">
    <property type="entry name" value="mRNA_cap_enzyme_adenylation"/>
</dbReference>
<comment type="subcellular location">
    <subcellularLocation>
        <location evidence="2">Endosome membrane</location>
        <topology evidence="2">Peripheral membrane protein</topology>
    </subcellularLocation>
    <subcellularLocation>
        <location evidence="1">Nucleus</location>
    </subcellularLocation>
</comment>
<dbReference type="InterPro" id="IPR044106">
    <property type="entry name" value="PX_Snx41/Atg20"/>
</dbReference>
<evidence type="ECO:0000256" key="12">
    <source>
        <dbReference type="ARBA" id="ARBA00022753"/>
    </source>
</evidence>
<feature type="compositionally biased region" description="Basic and acidic residues" evidence="25">
    <location>
        <begin position="58"/>
        <end position="74"/>
    </location>
</feature>
<evidence type="ECO:0000256" key="17">
    <source>
        <dbReference type="ARBA" id="ARBA00023134"/>
    </source>
</evidence>
<dbReference type="Gene3D" id="3.30.470.30">
    <property type="entry name" value="DNA ligase/mRNA capping enzyme"/>
    <property type="match status" value="1"/>
</dbReference>
<comment type="function">
    <text evidence="24">Second step of mRNA capping. Transfer of the GMP moiety of GTP to the 5'-end of RNA via an enzyme-GMP covalent reaction intermediate.</text>
</comment>
<dbReference type="InterPro" id="IPR051079">
    <property type="entry name" value="Sorting_Nexin_Autophagy"/>
</dbReference>
<evidence type="ECO:0000256" key="22">
    <source>
        <dbReference type="ARBA" id="ARBA00044624"/>
    </source>
</evidence>
<dbReference type="FunFam" id="3.30.470.30:FF:000011">
    <property type="entry name" value="mRNA-capping enzyme subunit alpha"/>
    <property type="match status" value="1"/>
</dbReference>
<comment type="caution">
    <text evidence="28">The sequence shown here is derived from an EMBL/GenBank/DDBJ whole genome shotgun (WGS) entry which is preliminary data.</text>
</comment>
<sequence length="1529" mass="167905">MWNDEDNNPYGTSFDRRDSQTSSSANPMSPTSHDFRAFETLDTPTGSDDDQTTFRNSAVHEDPQERPEVEDAAPRRKPGGYNSRIEQILYENPDMPITITDAGKSLESGGRYIVYTIRTGDLEVRRRYSEFASLRDALTRLHPTLIIPPIPEKHTMADYAAKPTSAKQDQQIIDLRKRMLAVFLNRCRRMEAVLNDNVWWRFLDPNASWNEVLHSHPVASIPKSVLKAPPLDTANPTPAHAYLPVPASSAKLKATAGTNHDITASAIQAGIHGVRRLPPENSDRAEQDLDPHFIAYEASTKELEQLLMGSMEKVNRRTLSHLSSLATDLCELGSRYNAFALSEQAPSLGTAIERVGQAADLSYIATEELSGSLGATFAEPMRENAQFTGVVKSVLRYRVLKRIQQDLTTEELHKKRALLDQLERSESEARRIEQYLSSSQQLSSPPKRSASLKESASQNRRDGAQEDTESIDSDFPATQGEFPSPPPSASQGLPERSVSVSHRKIPSGNSITNKIFGPIRHAVQGVVDVDPERTRRDTIGKTRDSIVQLEQAQIVSEKDVKEASASVLQDMKRFQKDKEDDLKRYMLAYAKAHIEWAKKSKQQWEEARAEDGSLRSQSTLILYARRRSTDPILRHDMDQPPEGPIGSIAEPGLKAEGPLLYSMRKEVAELLGRHQTSFPGAQPVSFARQHLDELTRQDYYVCEKSDGIRYLLYSTQDETGGEAHYLIDRKNDYWFIHNRNLHFPLADDLSAFHTATLVDGELVWDSLSSGKKEPRFLVFDCLVMDGNKLMDRTLDKRLAYFNERLYTPYNKLFKEFPDERQFQPFFVDMKPFQLAYGIEMMFKQVLPSLKHGNDGLIFTCRNTPYKHGTDPHILKWKPPEENTIDFRLKLIFPTVEPDERERKEGITEPFVDYDSVPKAEVLIYKGDSGPDRYEAFSDLFLSEDEWETLKGLGDPLNERIVECNLDEQGRWRLVRFRDDKSEANHKSTVQSVLESISDRVSEKDLYRAAGPIRDSWKARQARADSEKKPTMKISGQCGDADGSIEPVSNLKRKVFGPKAAAITAMTLMVAAVLTAFLLLVTQCEHGNNPQGSELAHAQHIVSQAAHQLVIRGQAGDTDAVFGVAGSPIVAKVVGPSGSGLVTSIMATGTSGSLGGAVTAQEPDITKTITIETAKEIDVTQTVTVQTSQEQSSQTVETVTTPLGVSVPISTQTALSTIYSMWTSEETDFITKTTTATTIVTRHLPMTTEDEDACVDSTATMTVSVYVTVSPAPEETVTGDASTVTDVSTELSLTNGLPDITLSGKPSTQTALQTDVSLTTGLPDATVSGGGETQTAVQTVVSLTPGLPDATVTGNPSTVSNVVSSTVSRSVVSIFTTVVITDFWGTFSPSSQTSTATPTISSNEATLTITVTVSDLENNGQGATASASDVSSVLADFTTESSPFAYTKTETVTMTKDVVTSATSLSTTLRMPPIGNATTGGMPAWTSAADVPVVVSEGAKKPEPKAWGIGKGYGNIGCTVMLIAIIMLVL</sequence>
<protein>
    <recommendedName>
        <fullName evidence="6">mRNA-capping enzyme subunit alpha</fullName>
        <ecNumber evidence="5">2.7.7.50</ecNumber>
    </recommendedName>
    <alternativeName>
        <fullName evidence="20">GTP--RNA guanylyltransferase</fullName>
    </alternativeName>
    <alternativeName>
        <fullName evidence="21">mRNA guanylyltransferase</fullName>
    </alternativeName>
</protein>
<dbReference type="InterPro" id="IPR012340">
    <property type="entry name" value="NA-bd_OB-fold"/>
</dbReference>
<name>A0A2C5XTQ0_9HYPO</name>
<dbReference type="Gene3D" id="2.40.50.140">
    <property type="entry name" value="Nucleic acid-binding proteins"/>
    <property type="match status" value="1"/>
</dbReference>
<evidence type="ECO:0000256" key="5">
    <source>
        <dbReference type="ARBA" id="ARBA00012475"/>
    </source>
</evidence>
<keyword evidence="11" id="KW-0547">Nucleotide-binding</keyword>
<evidence type="ECO:0000259" key="27">
    <source>
        <dbReference type="PROSITE" id="PS50195"/>
    </source>
</evidence>
<keyword evidence="17" id="KW-0342">GTP-binding</keyword>
<dbReference type="SUPFAM" id="SSF56091">
    <property type="entry name" value="DNA ligase/mRNA capping enzyme, catalytic domain"/>
    <property type="match status" value="1"/>
</dbReference>
<feature type="region of interest" description="Disordered" evidence="25">
    <location>
        <begin position="430"/>
        <end position="512"/>
    </location>
</feature>
<dbReference type="InterPro" id="IPR036871">
    <property type="entry name" value="PX_dom_sf"/>
</dbReference>
<keyword evidence="9" id="KW-0808">Transferase</keyword>
<evidence type="ECO:0000256" key="7">
    <source>
        <dbReference type="ARBA" id="ARBA00022448"/>
    </source>
</evidence>
<comment type="similarity">
    <text evidence="3">Belongs to the eukaryotic GTase family.</text>
</comment>
<dbReference type="GO" id="GO:0035091">
    <property type="term" value="F:phosphatidylinositol binding"/>
    <property type="evidence" value="ECO:0007669"/>
    <property type="project" value="InterPro"/>
</dbReference>
<dbReference type="Gene3D" id="1.20.1270.60">
    <property type="entry name" value="Arfaptin homology (AH) domain/BAR domain"/>
    <property type="match status" value="2"/>
</dbReference>
<gene>
    <name evidence="28" type="ORF">CDD80_5690</name>
</gene>
<dbReference type="EC" id="2.7.7.50" evidence="5"/>
<accession>A0A2C5XTQ0</accession>
<dbReference type="Gene3D" id="3.30.1520.10">
    <property type="entry name" value="Phox-like domain"/>
    <property type="match status" value="1"/>
</dbReference>
<feature type="compositionally biased region" description="Polar residues" evidence="25">
    <location>
        <begin position="20"/>
        <end position="32"/>
    </location>
</feature>
<dbReference type="GO" id="GO:0006914">
    <property type="term" value="P:autophagy"/>
    <property type="evidence" value="ECO:0007669"/>
    <property type="project" value="UniProtKB-KW"/>
</dbReference>
<dbReference type="Pfam" id="PF00787">
    <property type="entry name" value="PX"/>
    <property type="match status" value="1"/>
</dbReference>
<proteinExistence type="inferred from homology"/>
<dbReference type="GO" id="GO:0015031">
    <property type="term" value="P:protein transport"/>
    <property type="evidence" value="ECO:0007669"/>
    <property type="project" value="UniProtKB-KW"/>
</dbReference>
<comment type="similarity">
    <text evidence="4">Belongs to the sorting nexin family.</text>
</comment>
<dbReference type="Pfam" id="PF03919">
    <property type="entry name" value="mRNA_cap_C"/>
    <property type="match status" value="1"/>
</dbReference>
<evidence type="ECO:0000256" key="10">
    <source>
        <dbReference type="ARBA" id="ARBA00022695"/>
    </source>
</evidence>
<dbReference type="PANTHER" id="PTHR46979:SF2">
    <property type="entry name" value="SORTING NEXIN-41"/>
    <property type="match status" value="1"/>
</dbReference>
<dbReference type="GO" id="GO:0004484">
    <property type="term" value="F:mRNA guanylyltransferase activity"/>
    <property type="evidence" value="ECO:0007669"/>
    <property type="project" value="UniProtKB-EC"/>
</dbReference>
<keyword evidence="19" id="KW-0539">Nucleus</keyword>
<dbReference type="GO" id="GO:0005634">
    <property type="term" value="C:nucleus"/>
    <property type="evidence" value="ECO:0007669"/>
    <property type="project" value="UniProtKB-SubCell"/>
</dbReference>
<evidence type="ECO:0000256" key="1">
    <source>
        <dbReference type="ARBA" id="ARBA00004123"/>
    </source>
</evidence>
<evidence type="ECO:0000313" key="29">
    <source>
        <dbReference type="Proteomes" id="UP000226431"/>
    </source>
</evidence>
<comment type="catalytic activity">
    <reaction evidence="22">
        <text>a 5'-end diphospho-ribonucleoside in mRNA + GTP + H(+) = a 5'-end (5'-triphosphoguanosine)-ribonucleoside in mRNA + diphosphate</text>
        <dbReference type="Rhea" id="RHEA:67012"/>
        <dbReference type="Rhea" id="RHEA-COMP:17165"/>
        <dbReference type="Rhea" id="RHEA-COMP:17166"/>
        <dbReference type="ChEBI" id="CHEBI:15378"/>
        <dbReference type="ChEBI" id="CHEBI:33019"/>
        <dbReference type="ChEBI" id="CHEBI:37565"/>
        <dbReference type="ChEBI" id="CHEBI:167616"/>
        <dbReference type="ChEBI" id="CHEBI:167617"/>
        <dbReference type="EC" id="2.7.7.50"/>
    </reaction>
    <physiologicalReaction direction="left-to-right" evidence="22">
        <dbReference type="Rhea" id="RHEA:67013"/>
    </physiologicalReaction>
</comment>
<dbReference type="STRING" id="2004952.A0A2C5XTQ0"/>
<dbReference type="InterPro" id="IPR027267">
    <property type="entry name" value="AH/BAR_dom_sf"/>
</dbReference>
<dbReference type="PROSITE" id="PS50195">
    <property type="entry name" value="PX"/>
    <property type="match status" value="1"/>
</dbReference>
<dbReference type="GO" id="GO:0005829">
    <property type="term" value="C:cytosol"/>
    <property type="evidence" value="ECO:0007669"/>
    <property type="project" value="GOC"/>
</dbReference>
<evidence type="ECO:0000256" key="3">
    <source>
        <dbReference type="ARBA" id="ARBA00010237"/>
    </source>
</evidence>
<dbReference type="Pfam" id="PF01331">
    <property type="entry name" value="mRNA_cap_enzyme"/>
    <property type="match status" value="1"/>
</dbReference>
<evidence type="ECO:0000256" key="24">
    <source>
        <dbReference type="ARBA" id="ARBA00053845"/>
    </source>
</evidence>
<evidence type="ECO:0000256" key="13">
    <source>
        <dbReference type="ARBA" id="ARBA00022927"/>
    </source>
</evidence>
<evidence type="ECO:0000256" key="14">
    <source>
        <dbReference type="ARBA" id="ARBA00023006"/>
    </source>
</evidence>
<keyword evidence="12" id="KW-0967">Endosome</keyword>
<evidence type="ECO:0000256" key="18">
    <source>
        <dbReference type="ARBA" id="ARBA00023136"/>
    </source>
</evidence>
<dbReference type="GO" id="GO:0005525">
    <property type="term" value="F:GTP binding"/>
    <property type="evidence" value="ECO:0007669"/>
    <property type="project" value="UniProtKB-KW"/>
</dbReference>
<comment type="subunit">
    <text evidence="23">Heterodimer. The mRNA-capping enzyme is composed of two separate chains alpha and beta, respectively a mRNA guanylyltransferase and an mRNA 5'-triphosphate monophosphatase.</text>
</comment>